<sequence>MPRSVKHGGKKVARPSKNKKNASAAKKKALKRRKLAAKCASKTILKEWAKDKTLKQNLESMGLVYDANKAIPIRSGMGNASDEVEEMEVEEANARGSVKEQKDRLLKMKYGGPSVDRAKAARVISALEREVRKEEKRMSKGRRYRLLQQDIDFCVYMMQRHGEDYESMARDAKNLYQDTPKQIQRKIRIFKQSAEYQNLIASSSSQ</sequence>
<dbReference type="GO" id="GO:0042273">
    <property type="term" value="P:ribosomal large subunit biogenesis"/>
    <property type="evidence" value="ECO:0007669"/>
    <property type="project" value="TreeGrafter"/>
</dbReference>
<organism evidence="7">
    <name type="scientific">Ascaris suum</name>
    <name type="common">Pig roundworm</name>
    <name type="synonym">Ascaris lumbricoides</name>
    <dbReference type="NCBI Taxonomy" id="6253"/>
    <lineage>
        <taxon>Eukaryota</taxon>
        <taxon>Metazoa</taxon>
        <taxon>Ecdysozoa</taxon>
        <taxon>Nematoda</taxon>
        <taxon>Chromadorea</taxon>
        <taxon>Rhabditida</taxon>
        <taxon>Spirurina</taxon>
        <taxon>Ascaridomorpha</taxon>
        <taxon>Ascaridoidea</taxon>
        <taxon>Ascarididae</taxon>
        <taxon>Ascaris</taxon>
    </lineage>
</organism>
<dbReference type="AlphaFoldDB" id="F1L548"/>
<dbReference type="PANTHER" id="PTHR13243">
    <property type="entry name" value="HSPC111 PROTEIN-RELATED"/>
    <property type="match status" value="1"/>
</dbReference>
<evidence type="ECO:0000256" key="5">
    <source>
        <dbReference type="SAM" id="Coils"/>
    </source>
</evidence>
<evidence type="ECO:0000256" key="4">
    <source>
        <dbReference type="ARBA" id="ARBA00023242"/>
    </source>
</evidence>
<accession>F1L548</accession>
<comment type="subcellular location">
    <subcellularLocation>
        <location evidence="1">Nucleus</location>
        <location evidence="1">Nucleolus</location>
    </subcellularLocation>
</comment>
<evidence type="ECO:0000256" key="3">
    <source>
        <dbReference type="ARBA" id="ARBA00015522"/>
    </source>
</evidence>
<evidence type="ECO:0000256" key="6">
    <source>
        <dbReference type="SAM" id="MobiDB-lite"/>
    </source>
</evidence>
<evidence type="ECO:0000313" key="7">
    <source>
        <dbReference type="EMBL" id="ADY45252.1"/>
    </source>
</evidence>
<feature type="region of interest" description="Disordered" evidence="6">
    <location>
        <begin position="1"/>
        <end position="33"/>
    </location>
</feature>
<proteinExistence type="evidence at transcript level"/>
<protein>
    <recommendedName>
        <fullName evidence="3">Nucleolar protein 16</fullName>
    </recommendedName>
</protein>
<feature type="coiled-coil region" evidence="5">
    <location>
        <begin position="84"/>
        <end position="137"/>
    </location>
</feature>
<dbReference type="InterPro" id="IPR019002">
    <property type="entry name" value="Ribosome_biogenesis_Nop16"/>
</dbReference>
<dbReference type="GO" id="GO:0005730">
    <property type="term" value="C:nucleolus"/>
    <property type="evidence" value="ECO:0007669"/>
    <property type="project" value="UniProtKB-SubCell"/>
</dbReference>
<evidence type="ECO:0000256" key="1">
    <source>
        <dbReference type="ARBA" id="ARBA00004604"/>
    </source>
</evidence>
<dbReference type="Pfam" id="PF09420">
    <property type="entry name" value="Nop16"/>
    <property type="match status" value="1"/>
</dbReference>
<reference evidence="7" key="1">
    <citation type="journal article" date="2011" name="Genome Res.">
        <title>Deep small RNA sequencing from the nematode Ascaris reveals conservation, functional diversification, and novel developmental profiles.</title>
        <authorList>
            <person name="Wang J."/>
            <person name="Czech B."/>
            <person name="Crunk A."/>
            <person name="Wallace A."/>
            <person name="Mitreva M."/>
            <person name="Hannon G.J."/>
            <person name="Davis R.E."/>
        </authorList>
    </citation>
    <scope>NUCLEOTIDE SEQUENCE</scope>
</reference>
<keyword evidence="5" id="KW-0175">Coiled coil</keyword>
<dbReference type="EMBL" id="JI171541">
    <property type="protein sequence ID" value="ADY45252.1"/>
    <property type="molecule type" value="mRNA"/>
</dbReference>
<keyword evidence="4" id="KW-0539">Nucleus</keyword>
<dbReference type="PANTHER" id="PTHR13243:SF1">
    <property type="entry name" value="NUCLEOLAR PROTEIN 16"/>
    <property type="match status" value="1"/>
</dbReference>
<evidence type="ECO:0000256" key="2">
    <source>
        <dbReference type="ARBA" id="ARBA00008479"/>
    </source>
</evidence>
<comment type="similarity">
    <text evidence="2">Belongs to the NOP16 family.</text>
</comment>
<name>F1L548_ASCSU</name>